<keyword evidence="2" id="KW-0238">DNA-binding</keyword>
<dbReference type="InterPro" id="IPR036388">
    <property type="entry name" value="WH-like_DNA-bd_sf"/>
</dbReference>
<dbReference type="GO" id="GO:0006355">
    <property type="term" value="P:regulation of DNA-templated transcription"/>
    <property type="evidence" value="ECO:0007669"/>
    <property type="project" value="UniProtKB-ARBA"/>
</dbReference>
<protein>
    <submittedName>
        <fullName evidence="6">IclR family transcriptional regulator</fullName>
    </submittedName>
</protein>
<sequence length="270" mass="30884">METPTNSSRTIQSVETTFTLLDEIRRRNGAGVTELADVLDLSKSAVHHHVATLEKENFLTKIDGKYRIGLRFLTFGSHSRKKEEIFENGKNDADTLARKTGETVRLIVENSGYGLTLYQSTGQKVENPRTHLGMVEHLHSTAAGKAFLAALPQEEVETIIEEWGLKQFTENTITEREELQRELKQIREHGFAFDDREQFDEIRCVATTITADSGDLLGAISIAAPIDRMDDHRFRYELPRLLQNVVEMIERVDEYRFRHELPCISRTLPK</sequence>
<evidence type="ECO:0000259" key="5">
    <source>
        <dbReference type="PROSITE" id="PS51078"/>
    </source>
</evidence>
<dbReference type="InterPro" id="IPR011991">
    <property type="entry name" value="ArsR-like_HTH"/>
</dbReference>
<organism evidence="6 7">
    <name type="scientific">Halocatena marina</name>
    <dbReference type="NCBI Taxonomy" id="2934937"/>
    <lineage>
        <taxon>Archaea</taxon>
        <taxon>Methanobacteriati</taxon>
        <taxon>Methanobacteriota</taxon>
        <taxon>Stenosarchaea group</taxon>
        <taxon>Halobacteria</taxon>
        <taxon>Halobacteriales</taxon>
        <taxon>Natronomonadaceae</taxon>
        <taxon>Halocatena</taxon>
    </lineage>
</organism>
<dbReference type="GO" id="GO:0003677">
    <property type="term" value="F:DNA binding"/>
    <property type="evidence" value="ECO:0007669"/>
    <property type="project" value="UniProtKB-KW"/>
</dbReference>
<dbReference type="SMART" id="SM00346">
    <property type="entry name" value="HTH_ICLR"/>
    <property type="match status" value="1"/>
</dbReference>
<dbReference type="EMBL" id="JBHTAX010000001">
    <property type="protein sequence ID" value="MFC7189490.1"/>
    <property type="molecule type" value="Genomic_DNA"/>
</dbReference>
<dbReference type="SUPFAM" id="SSF46785">
    <property type="entry name" value="Winged helix' DNA-binding domain"/>
    <property type="match status" value="1"/>
</dbReference>
<dbReference type="CDD" id="cd00090">
    <property type="entry name" value="HTH_ARSR"/>
    <property type="match status" value="1"/>
</dbReference>
<dbReference type="InterPro" id="IPR029016">
    <property type="entry name" value="GAF-like_dom_sf"/>
</dbReference>
<comment type="caution">
    <text evidence="6">The sequence shown here is derived from an EMBL/GenBank/DDBJ whole genome shotgun (WGS) entry which is preliminary data.</text>
</comment>
<dbReference type="Pfam" id="PF01614">
    <property type="entry name" value="IclR_C"/>
    <property type="match status" value="1"/>
</dbReference>
<evidence type="ECO:0000256" key="3">
    <source>
        <dbReference type="ARBA" id="ARBA00023163"/>
    </source>
</evidence>
<dbReference type="GeneID" id="76199054"/>
<dbReference type="InterPro" id="IPR014757">
    <property type="entry name" value="Tscrpt_reg_IclR_C"/>
</dbReference>
<keyword evidence="1" id="KW-0805">Transcription regulation</keyword>
<dbReference type="Gene3D" id="3.30.450.40">
    <property type="match status" value="1"/>
</dbReference>
<dbReference type="InterPro" id="IPR005471">
    <property type="entry name" value="Tscrpt_reg_IclR_N"/>
</dbReference>
<reference evidence="6 7" key="1">
    <citation type="journal article" date="2019" name="Int. J. Syst. Evol. Microbiol.">
        <title>The Global Catalogue of Microorganisms (GCM) 10K type strain sequencing project: providing services to taxonomists for standard genome sequencing and annotation.</title>
        <authorList>
            <consortium name="The Broad Institute Genomics Platform"/>
            <consortium name="The Broad Institute Genome Sequencing Center for Infectious Disease"/>
            <person name="Wu L."/>
            <person name="Ma J."/>
        </authorList>
    </citation>
    <scope>NUCLEOTIDE SEQUENCE [LARGE SCALE GENOMIC DNA]</scope>
    <source>
        <strain evidence="6 7">RDMS1</strain>
    </source>
</reference>
<evidence type="ECO:0000313" key="6">
    <source>
        <dbReference type="EMBL" id="MFC7189490.1"/>
    </source>
</evidence>
<keyword evidence="3" id="KW-0804">Transcription</keyword>
<name>A0ABD5YPP1_9EURY</name>
<dbReference type="InterPro" id="IPR036390">
    <property type="entry name" value="WH_DNA-bd_sf"/>
</dbReference>
<dbReference type="Gene3D" id="1.10.10.10">
    <property type="entry name" value="Winged helix-like DNA-binding domain superfamily/Winged helix DNA-binding domain"/>
    <property type="match status" value="1"/>
</dbReference>
<evidence type="ECO:0000259" key="4">
    <source>
        <dbReference type="PROSITE" id="PS51077"/>
    </source>
</evidence>
<keyword evidence="7" id="KW-1185">Reference proteome</keyword>
<evidence type="ECO:0000256" key="2">
    <source>
        <dbReference type="ARBA" id="ARBA00023125"/>
    </source>
</evidence>
<dbReference type="PROSITE" id="PS51078">
    <property type="entry name" value="ICLR_ED"/>
    <property type="match status" value="1"/>
</dbReference>
<dbReference type="InterPro" id="IPR050707">
    <property type="entry name" value="HTH_MetabolicPath_Reg"/>
</dbReference>
<dbReference type="PROSITE" id="PS51077">
    <property type="entry name" value="HTH_ICLR"/>
    <property type="match status" value="1"/>
</dbReference>
<proteinExistence type="predicted"/>
<dbReference type="PANTHER" id="PTHR30136">
    <property type="entry name" value="HELIX-TURN-HELIX TRANSCRIPTIONAL REGULATOR, ICLR FAMILY"/>
    <property type="match status" value="1"/>
</dbReference>
<accession>A0ABD5YPP1</accession>
<evidence type="ECO:0000256" key="1">
    <source>
        <dbReference type="ARBA" id="ARBA00023015"/>
    </source>
</evidence>
<dbReference type="Proteomes" id="UP001596417">
    <property type="component" value="Unassembled WGS sequence"/>
</dbReference>
<dbReference type="RefSeq" id="WP_264554932.1">
    <property type="nucleotide sequence ID" value="NZ_CP109979.1"/>
</dbReference>
<feature type="domain" description="IclR-ED" evidence="5">
    <location>
        <begin position="71"/>
        <end position="255"/>
    </location>
</feature>
<dbReference type="PANTHER" id="PTHR30136:SF35">
    <property type="entry name" value="HTH-TYPE TRANSCRIPTIONAL REGULATOR RV1719"/>
    <property type="match status" value="1"/>
</dbReference>
<dbReference type="SUPFAM" id="SSF55781">
    <property type="entry name" value="GAF domain-like"/>
    <property type="match status" value="1"/>
</dbReference>
<evidence type="ECO:0000313" key="7">
    <source>
        <dbReference type="Proteomes" id="UP001596417"/>
    </source>
</evidence>
<dbReference type="Pfam" id="PF09339">
    <property type="entry name" value="HTH_IclR"/>
    <property type="match status" value="1"/>
</dbReference>
<feature type="domain" description="HTH iclR-type" evidence="4">
    <location>
        <begin position="11"/>
        <end position="70"/>
    </location>
</feature>
<gene>
    <name evidence="6" type="ORF">ACFQL7_06255</name>
</gene>
<dbReference type="AlphaFoldDB" id="A0ABD5YPP1"/>